<sequence length="263" mass="29513">MPPRQPLAVPGPPRHRQRRWLCAALLPRHRHRMPGRTRIPACGGLRHPARPALRGPGRQAQARPHLERPVRAAYPPHPLRPAQRRRPIGPAPLTGHHRHPPGQRPRGTGRFHLGQPGPPQPPAQRGREGFRACPVTQQPARPAAGPFPQPRINQGPGHRDDVGEDHRIPDQQPPLPLAPARRAGTAPARGRHHLLQTRPPHRIPRPEFLLFPPSAHHRTRQREHLTRRHTGRPRRPHHPRPPALRPAQLVGFGSAKNSAGLFR</sequence>
<dbReference type="EMBL" id="JAUSWV010000001">
    <property type="protein sequence ID" value="MDQ0577951.1"/>
    <property type="molecule type" value="Genomic_DNA"/>
</dbReference>
<feature type="region of interest" description="Disordered" evidence="1">
    <location>
        <begin position="34"/>
        <end position="188"/>
    </location>
</feature>
<reference evidence="2 3" key="1">
    <citation type="submission" date="2023-07" db="EMBL/GenBank/DDBJ databases">
        <title>Comparative genomics of wheat-associated soil bacteria to identify genetic determinants of phenazine resistance.</title>
        <authorList>
            <person name="Mouncey N."/>
        </authorList>
    </citation>
    <scope>NUCLEOTIDE SEQUENCE [LARGE SCALE GENOMIC DNA]</scope>
    <source>
        <strain evidence="2 3">B2I6</strain>
    </source>
</reference>
<evidence type="ECO:0000313" key="3">
    <source>
        <dbReference type="Proteomes" id="UP001230654"/>
    </source>
</evidence>
<feature type="compositionally biased region" description="Basic residues" evidence="1">
    <location>
        <begin position="215"/>
        <end position="240"/>
    </location>
</feature>
<protein>
    <submittedName>
        <fullName evidence="2">Uncharacterized protein</fullName>
    </submittedName>
</protein>
<name>A0ABU0NFS9_STRRH</name>
<dbReference type="Proteomes" id="UP001230654">
    <property type="component" value="Unassembled WGS sequence"/>
</dbReference>
<proteinExistence type="predicted"/>
<comment type="caution">
    <text evidence="2">The sequence shown here is derived from an EMBL/GenBank/DDBJ whole genome shotgun (WGS) entry which is preliminary data.</text>
</comment>
<organism evidence="2 3">
    <name type="scientific">Streptomyces rishiriensis</name>
    <dbReference type="NCBI Taxonomy" id="68264"/>
    <lineage>
        <taxon>Bacteria</taxon>
        <taxon>Bacillati</taxon>
        <taxon>Actinomycetota</taxon>
        <taxon>Actinomycetes</taxon>
        <taxon>Kitasatosporales</taxon>
        <taxon>Streptomycetaceae</taxon>
        <taxon>Streptomyces</taxon>
    </lineage>
</organism>
<feature type="compositionally biased region" description="Low complexity" evidence="1">
    <location>
        <begin position="178"/>
        <end position="188"/>
    </location>
</feature>
<accession>A0ABU0NFS9</accession>
<feature type="compositionally biased region" description="Basic and acidic residues" evidence="1">
    <location>
        <begin position="157"/>
        <end position="169"/>
    </location>
</feature>
<gene>
    <name evidence="2" type="ORF">QF030_000129</name>
</gene>
<feature type="region of interest" description="Disordered" evidence="1">
    <location>
        <begin position="214"/>
        <end position="263"/>
    </location>
</feature>
<keyword evidence="3" id="KW-1185">Reference proteome</keyword>
<evidence type="ECO:0000313" key="2">
    <source>
        <dbReference type="EMBL" id="MDQ0577951.1"/>
    </source>
</evidence>
<evidence type="ECO:0000256" key="1">
    <source>
        <dbReference type="SAM" id="MobiDB-lite"/>
    </source>
</evidence>